<name>A0A9W3JD73_BACTU</name>
<dbReference type="EMBL" id="CP003752">
    <property type="protein sequence ID" value="AFQ16479.1"/>
    <property type="molecule type" value="Genomic_DNA"/>
</dbReference>
<sequence length="60" mass="7023">MDCKHEFIEFRVHSKITDICPKCGHIAMGSLRTIKPNEKLKGFSTDELKREIDIRADYEK</sequence>
<protein>
    <submittedName>
        <fullName evidence="1">Uncharacterized protein</fullName>
    </submittedName>
</protein>
<dbReference type="Proteomes" id="UP000005259">
    <property type="component" value="Chromosome"/>
</dbReference>
<dbReference type="RefSeq" id="WP_000340442.1">
    <property type="nucleotide sequence ID" value="NC_018500.1"/>
</dbReference>
<evidence type="ECO:0000313" key="2">
    <source>
        <dbReference type="Proteomes" id="UP000005259"/>
    </source>
</evidence>
<reference evidence="1 2" key="1">
    <citation type="submission" date="2012-08" db="EMBL/GenBank/DDBJ databases">
        <authorList>
            <person name="Doggett N."/>
            <person name="Teshima H."/>
            <person name="Bruce D."/>
            <person name="Detter J.C."/>
            <person name="Johnson S.L."/>
            <person name="Han C."/>
        </authorList>
    </citation>
    <scope>NUCLEOTIDE SEQUENCE [LARGE SCALE GENOMIC DNA]</scope>
    <source>
        <strain evidence="1 2">HD-771</strain>
    </source>
</reference>
<accession>A0A9W3JD73</accession>
<dbReference type="KEGG" id="bti:BTG_15145"/>
<proteinExistence type="predicted"/>
<evidence type="ECO:0000313" key="1">
    <source>
        <dbReference type="EMBL" id="AFQ16479.1"/>
    </source>
</evidence>
<dbReference type="AlphaFoldDB" id="A0A9W3JD73"/>
<organism evidence="1 2">
    <name type="scientific">Bacillus thuringiensis HD-771</name>
    <dbReference type="NCBI Taxonomy" id="1218175"/>
    <lineage>
        <taxon>Bacteria</taxon>
        <taxon>Bacillati</taxon>
        <taxon>Bacillota</taxon>
        <taxon>Bacilli</taxon>
        <taxon>Bacillales</taxon>
        <taxon>Bacillaceae</taxon>
        <taxon>Bacillus</taxon>
        <taxon>Bacillus cereus group</taxon>
    </lineage>
</organism>
<gene>
    <name evidence="1" type="ORF">BTG_15145</name>
</gene>